<evidence type="ECO:0000256" key="2">
    <source>
        <dbReference type="ARBA" id="ARBA00022448"/>
    </source>
</evidence>
<feature type="transmembrane region" description="Helical" evidence="7">
    <location>
        <begin position="12"/>
        <end position="31"/>
    </location>
</feature>
<evidence type="ECO:0000256" key="6">
    <source>
        <dbReference type="ARBA" id="ARBA00023136"/>
    </source>
</evidence>
<evidence type="ECO:0000256" key="5">
    <source>
        <dbReference type="ARBA" id="ARBA00022989"/>
    </source>
</evidence>
<evidence type="ECO:0000256" key="4">
    <source>
        <dbReference type="ARBA" id="ARBA00022692"/>
    </source>
</evidence>
<evidence type="ECO:0000313" key="8">
    <source>
        <dbReference type="EMBL" id="MBK1715261.1"/>
    </source>
</evidence>
<feature type="transmembrane region" description="Helical" evidence="7">
    <location>
        <begin position="173"/>
        <end position="192"/>
    </location>
</feature>
<protein>
    <submittedName>
        <fullName evidence="8">Cobalamin biosynthesis protein CbiM</fullName>
    </submittedName>
</protein>
<dbReference type="RefSeq" id="WP_200379886.1">
    <property type="nucleotide sequence ID" value="NZ_NRRU01000107.1"/>
</dbReference>
<dbReference type="InterPro" id="IPR002751">
    <property type="entry name" value="CbiM/NikMN"/>
</dbReference>
<sequence length="216" mass="23450">MHIEPGVLAQTKILAANVAASGVLLAHLPALARRPALWLRTALAAVFFSLFMQSFHMAVGPSELHFIGAMPIYLLLGYLPTLFGFALGLALQGLLFEPQDLLHLAVNTLSLVVPLTAVHFGIGRRLSAAQVSEARVATVLRLDAAYYAGVTLMVGFWLAIGQEATPFADWARFASSYLVLVALEPVFTLLIVRTVRRWREAGWARACLDERLTAAA</sequence>
<organism evidence="8 9">
    <name type="scientific">Rubrivivax gelatinosus</name>
    <name type="common">Rhodocyclus gelatinosus</name>
    <name type="synonym">Rhodopseudomonas gelatinosa</name>
    <dbReference type="NCBI Taxonomy" id="28068"/>
    <lineage>
        <taxon>Bacteria</taxon>
        <taxon>Pseudomonadati</taxon>
        <taxon>Pseudomonadota</taxon>
        <taxon>Betaproteobacteria</taxon>
        <taxon>Burkholderiales</taxon>
        <taxon>Sphaerotilaceae</taxon>
        <taxon>Rubrivivax</taxon>
    </lineage>
</organism>
<keyword evidence="2" id="KW-0813">Transport</keyword>
<gene>
    <name evidence="8" type="ORF">CKO43_21100</name>
</gene>
<keyword evidence="5 7" id="KW-1133">Transmembrane helix</keyword>
<comment type="caution">
    <text evidence="8">The sequence shown here is derived from an EMBL/GenBank/DDBJ whole genome shotgun (WGS) entry which is preliminary data.</text>
</comment>
<reference evidence="8" key="1">
    <citation type="submission" date="2017-08" db="EMBL/GenBank/DDBJ databases">
        <authorList>
            <person name="Imhoff J.F."/>
            <person name="Rahn T."/>
            <person name="Kuenzel S."/>
            <person name="Neulinger S.C."/>
        </authorList>
    </citation>
    <scope>NUCLEOTIDE SEQUENCE</scope>
    <source>
        <strain evidence="8">IM 151</strain>
    </source>
</reference>
<evidence type="ECO:0000313" key="9">
    <source>
        <dbReference type="Proteomes" id="UP001041814"/>
    </source>
</evidence>
<feature type="transmembrane region" description="Helical" evidence="7">
    <location>
        <begin position="101"/>
        <end position="123"/>
    </location>
</feature>
<evidence type="ECO:0000256" key="3">
    <source>
        <dbReference type="ARBA" id="ARBA00022475"/>
    </source>
</evidence>
<dbReference type="Gene3D" id="1.10.1760.20">
    <property type="match status" value="1"/>
</dbReference>
<proteinExistence type="predicted"/>
<keyword evidence="9" id="KW-1185">Reference proteome</keyword>
<feature type="transmembrane region" description="Helical" evidence="7">
    <location>
        <begin position="37"/>
        <end position="60"/>
    </location>
</feature>
<reference evidence="8" key="2">
    <citation type="journal article" date="2020" name="Microorganisms">
        <title>Osmotic Adaptation and Compatible Solute Biosynthesis of Phototrophic Bacteria as Revealed from Genome Analyses.</title>
        <authorList>
            <person name="Imhoff J.F."/>
            <person name="Rahn T."/>
            <person name="Kunzel S."/>
            <person name="Keller A."/>
            <person name="Neulinger S.C."/>
        </authorList>
    </citation>
    <scope>NUCLEOTIDE SEQUENCE</scope>
    <source>
        <strain evidence="8">IM 151</strain>
    </source>
</reference>
<dbReference type="Proteomes" id="UP001041814">
    <property type="component" value="Unassembled WGS sequence"/>
</dbReference>
<accession>A0ABS1E1J0</accession>
<dbReference type="Pfam" id="PF01891">
    <property type="entry name" value="CbiM"/>
    <property type="match status" value="1"/>
</dbReference>
<feature type="transmembrane region" description="Helical" evidence="7">
    <location>
        <begin position="72"/>
        <end position="95"/>
    </location>
</feature>
<keyword evidence="3" id="KW-1003">Cell membrane</keyword>
<name>A0ABS1E1J0_RUBGE</name>
<keyword evidence="6 7" id="KW-0472">Membrane</keyword>
<keyword evidence="4 7" id="KW-0812">Transmembrane</keyword>
<feature type="transmembrane region" description="Helical" evidence="7">
    <location>
        <begin position="144"/>
        <end position="161"/>
    </location>
</feature>
<evidence type="ECO:0000256" key="1">
    <source>
        <dbReference type="ARBA" id="ARBA00004651"/>
    </source>
</evidence>
<comment type="subcellular location">
    <subcellularLocation>
        <location evidence="1">Cell membrane</location>
        <topology evidence="1">Multi-pass membrane protein</topology>
    </subcellularLocation>
</comment>
<dbReference type="EMBL" id="NRRU01000107">
    <property type="protein sequence ID" value="MBK1715261.1"/>
    <property type="molecule type" value="Genomic_DNA"/>
</dbReference>
<evidence type="ECO:0000256" key="7">
    <source>
        <dbReference type="SAM" id="Phobius"/>
    </source>
</evidence>